<feature type="transmembrane region" description="Helical" evidence="1">
    <location>
        <begin position="272"/>
        <end position="294"/>
    </location>
</feature>
<keyword evidence="1" id="KW-0472">Membrane</keyword>
<feature type="transmembrane region" description="Helical" evidence="1">
    <location>
        <begin position="166"/>
        <end position="195"/>
    </location>
</feature>
<feature type="transmembrane region" description="Helical" evidence="1">
    <location>
        <begin position="87"/>
        <end position="109"/>
    </location>
</feature>
<proteinExistence type="predicted"/>
<reference evidence="2" key="1">
    <citation type="submission" date="2020-10" db="EMBL/GenBank/DDBJ databases">
        <title>Whole-genome sequence of Luteibacter sp. EIF3.</title>
        <authorList>
            <person name="Friedrich I."/>
            <person name="Hertel R."/>
            <person name="Daniel R."/>
        </authorList>
    </citation>
    <scope>NUCLEOTIDE SEQUENCE</scope>
    <source>
        <strain evidence="2">EIF3</strain>
    </source>
</reference>
<sequence length="522" mass="58108">MMHLTDLRRGSSAPVVTALLLSLLCVAAGQLFEIRYGLNIWDEGFLWYGAQRVTAGEVPIRDFMAYDPGRYYWVAGLTKLLNVQGILGIRVAVALFQWVGLAVALWMVVRNTTRRQLLFVVIAAITLWMWMFPRHKLFDISLSIMLVGLVAWWWECPDLRRHLGLGIALGLVACFGRNHGAYGFAGCLLAFAWMAVATRRLPSTTHFAAWIAGLCLGFAPIWIACLFVRGFATAFWESIAFLFEVKTTNLPLPIPWPWLVSSALPLDAQVRYLLVGICFVALLLYPVAAAFVLWRRRARGESFDGALVATVCLAVPYAHYAFSRADVGHLAQAIFPCLIGCILFLSGAPLVRRGVGLACMSFASAWVVWPSHPIVPCITSGLCKDVTIGDDHLMLDPATASDIGLIHQLVSNYAPRGRAFITTPYWPGAYALMNQRSPLWEIYATPPRTEAFQRQEIARLKAADPGFVLILEFPLDNRDELRYSRTHPVMFKYVQEHFLSVPSPNPNYLIFRAPDTSAVGSG</sequence>
<dbReference type="RefSeq" id="WP_250338615.1">
    <property type="nucleotide sequence ID" value="NZ_CP063231.1"/>
</dbReference>
<organism evidence="2 3">
    <name type="scientific">Luteibacter flocculans</name>
    <dbReference type="NCBI Taxonomy" id="2780091"/>
    <lineage>
        <taxon>Bacteria</taxon>
        <taxon>Pseudomonadati</taxon>
        <taxon>Pseudomonadota</taxon>
        <taxon>Gammaproteobacteria</taxon>
        <taxon>Lysobacterales</taxon>
        <taxon>Rhodanobacteraceae</taxon>
        <taxon>Luteibacter</taxon>
    </lineage>
</organism>
<feature type="transmembrane region" description="Helical" evidence="1">
    <location>
        <begin position="116"/>
        <end position="131"/>
    </location>
</feature>
<feature type="transmembrane region" description="Helical" evidence="1">
    <location>
        <begin position="207"/>
        <end position="227"/>
    </location>
</feature>
<protein>
    <recommendedName>
        <fullName evidence="4">Glycosyltransferase RgtA/B/C/D-like domain-containing protein</fullName>
    </recommendedName>
</protein>
<keyword evidence="1" id="KW-0812">Transmembrane</keyword>
<feature type="transmembrane region" description="Helical" evidence="1">
    <location>
        <begin position="234"/>
        <end position="252"/>
    </location>
</feature>
<evidence type="ECO:0000313" key="3">
    <source>
        <dbReference type="Proteomes" id="UP001056681"/>
    </source>
</evidence>
<gene>
    <name evidence="2" type="ORF">IM816_14460</name>
</gene>
<evidence type="ECO:0000256" key="1">
    <source>
        <dbReference type="SAM" id="Phobius"/>
    </source>
</evidence>
<evidence type="ECO:0008006" key="4">
    <source>
        <dbReference type="Google" id="ProtNLM"/>
    </source>
</evidence>
<keyword evidence="3" id="KW-1185">Reference proteome</keyword>
<name>A0ABY4SYL9_9GAMM</name>
<accession>A0ABY4SYL9</accession>
<keyword evidence="1" id="KW-1133">Transmembrane helix</keyword>
<feature type="transmembrane region" description="Helical" evidence="1">
    <location>
        <begin position="137"/>
        <end position="154"/>
    </location>
</feature>
<dbReference type="EMBL" id="CP063231">
    <property type="protein sequence ID" value="URL57803.1"/>
    <property type="molecule type" value="Genomic_DNA"/>
</dbReference>
<dbReference type="Proteomes" id="UP001056681">
    <property type="component" value="Chromosome"/>
</dbReference>
<feature type="transmembrane region" description="Helical" evidence="1">
    <location>
        <begin position="306"/>
        <end position="323"/>
    </location>
</feature>
<evidence type="ECO:0000313" key="2">
    <source>
        <dbReference type="EMBL" id="URL57803.1"/>
    </source>
</evidence>
<feature type="transmembrane region" description="Helical" evidence="1">
    <location>
        <begin position="329"/>
        <end position="351"/>
    </location>
</feature>